<protein>
    <recommendedName>
        <fullName evidence="2">BZIP domain-containing protein</fullName>
    </recommendedName>
</protein>
<dbReference type="CDD" id="cd14688">
    <property type="entry name" value="bZIP_YAP"/>
    <property type="match status" value="1"/>
</dbReference>
<feature type="compositionally biased region" description="Basic residues" evidence="1">
    <location>
        <begin position="28"/>
        <end position="39"/>
    </location>
</feature>
<feature type="region of interest" description="Disordered" evidence="1">
    <location>
        <begin position="1"/>
        <end position="146"/>
    </location>
</feature>
<keyword evidence="4" id="KW-1185">Reference proteome</keyword>
<dbReference type="RefSeq" id="XP_062641514.1">
    <property type="nucleotide sequence ID" value="XM_062778885.1"/>
</dbReference>
<gene>
    <name evidence="3" type="ORF">C8A04DRAFT_23940</name>
</gene>
<reference evidence="3" key="2">
    <citation type="submission" date="2023-05" db="EMBL/GenBank/DDBJ databases">
        <authorList>
            <consortium name="Lawrence Berkeley National Laboratory"/>
            <person name="Steindorff A."/>
            <person name="Hensen N."/>
            <person name="Bonometti L."/>
            <person name="Westerberg I."/>
            <person name="Brannstrom I.O."/>
            <person name="Guillou S."/>
            <person name="Cros-Aarteil S."/>
            <person name="Calhoun S."/>
            <person name="Haridas S."/>
            <person name="Kuo A."/>
            <person name="Mondo S."/>
            <person name="Pangilinan J."/>
            <person name="Riley R."/>
            <person name="Labutti K."/>
            <person name="Andreopoulos B."/>
            <person name="Lipzen A."/>
            <person name="Chen C."/>
            <person name="Yanf M."/>
            <person name="Daum C."/>
            <person name="Ng V."/>
            <person name="Clum A."/>
            <person name="Ohm R."/>
            <person name="Martin F."/>
            <person name="Silar P."/>
            <person name="Natvig D."/>
            <person name="Lalanne C."/>
            <person name="Gautier V."/>
            <person name="Ament-Velasquez S.L."/>
            <person name="Kruys A."/>
            <person name="Hutchinson M.I."/>
            <person name="Powell A.J."/>
            <person name="Barry K."/>
            <person name="Miller A.N."/>
            <person name="Grigoriev I.V."/>
            <person name="Debuchy R."/>
            <person name="Gladieux P."/>
            <person name="Thoren M.H."/>
            <person name="Johannesson H."/>
        </authorList>
    </citation>
    <scope>NUCLEOTIDE SEQUENCE</scope>
    <source>
        <strain evidence="3">CBS 141.50</strain>
    </source>
</reference>
<dbReference type="GeneID" id="87815498"/>
<dbReference type="Proteomes" id="UP001302676">
    <property type="component" value="Unassembled WGS sequence"/>
</dbReference>
<dbReference type="AlphaFoldDB" id="A0AAN6VB17"/>
<feature type="domain" description="BZIP" evidence="2">
    <location>
        <begin position="95"/>
        <end position="110"/>
    </location>
</feature>
<feature type="compositionally biased region" description="Basic and acidic residues" evidence="1">
    <location>
        <begin position="1"/>
        <end position="27"/>
    </location>
</feature>
<reference evidence="3" key="1">
    <citation type="journal article" date="2023" name="Mol. Phylogenet. Evol.">
        <title>Genome-scale phylogeny and comparative genomics of the fungal order Sordariales.</title>
        <authorList>
            <person name="Hensen N."/>
            <person name="Bonometti L."/>
            <person name="Westerberg I."/>
            <person name="Brannstrom I.O."/>
            <person name="Guillou S."/>
            <person name="Cros-Aarteil S."/>
            <person name="Calhoun S."/>
            <person name="Haridas S."/>
            <person name="Kuo A."/>
            <person name="Mondo S."/>
            <person name="Pangilinan J."/>
            <person name="Riley R."/>
            <person name="LaButti K."/>
            <person name="Andreopoulos B."/>
            <person name="Lipzen A."/>
            <person name="Chen C."/>
            <person name="Yan M."/>
            <person name="Daum C."/>
            <person name="Ng V."/>
            <person name="Clum A."/>
            <person name="Steindorff A."/>
            <person name="Ohm R.A."/>
            <person name="Martin F."/>
            <person name="Silar P."/>
            <person name="Natvig D.O."/>
            <person name="Lalanne C."/>
            <person name="Gautier V."/>
            <person name="Ament-Velasquez S.L."/>
            <person name="Kruys A."/>
            <person name="Hutchinson M.I."/>
            <person name="Powell A.J."/>
            <person name="Barry K."/>
            <person name="Miller A.N."/>
            <person name="Grigoriev I.V."/>
            <person name="Debuchy R."/>
            <person name="Gladieux P."/>
            <person name="Hiltunen Thoren M."/>
            <person name="Johannesson H."/>
        </authorList>
    </citation>
    <scope>NUCLEOTIDE SEQUENCE</scope>
    <source>
        <strain evidence="3">CBS 141.50</strain>
    </source>
</reference>
<organism evidence="3 4">
    <name type="scientific">Dichotomopilus funicola</name>
    <dbReference type="NCBI Taxonomy" id="1934379"/>
    <lineage>
        <taxon>Eukaryota</taxon>
        <taxon>Fungi</taxon>
        <taxon>Dikarya</taxon>
        <taxon>Ascomycota</taxon>
        <taxon>Pezizomycotina</taxon>
        <taxon>Sordariomycetes</taxon>
        <taxon>Sordariomycetidae</taxon>
        <taxon>Sordariales</taxon>
        <taxon>Chaetomiaceae</taxon>
        <taxon>Dichotomopilus</taxon>
    </lineage>
</organism>
<feature type="compositionally biased region" description="Basic and acidic residues" evidence="1">
    <location>
        <begin position="70"/>
        <end position="85"/>
    </location>
</feature>
<accession>A0AAN6VB17</accession>
<sequence>MSSYQHPEEKDYIEVIPLYDDHNETTHSRKSRSNKKYNKHITTPQSGSDTEKEPSNMSSRSSRHSSGSISRKEKISASKTKKTDDWTEVTEPDERRRIQNRIAQRKFREKAREQKDRAARDAQNQQHAGSSYHIPDPEDFTLDDGGDLSGLPWGGLSMRHVVTRGHASASTGHHTHSHHSGNTGGSSSIIHQATSTPGPVDQALYHMTPYGYTAPPPHQAHPTMVDATGEVYHGYDSPYTTGYYAFDPAGADPTHGL</sequence>
<feature type="compositionally biased region" description="Acidic residues" evidence="1">
    <location>
        <begin position="137"/>
        <end position="146"/>
    </location>
</feature>
<evidence type="ECO:0000313" key="3">
    <source>
        <dbReference type="EMBL" id="KAK4148143.1"/>
    </source>
</evidence>
<evidence type="ECO:0000259" key="2">
    <source>
        <dbReference type="PROSITE" id="PS00036"/>
    </source>
</evidence>
<feature type="region of interest" description="Disordered" evidence="1">
    <location>
        <begin position="166"/>
        <end position="195"/>
    </location>
</feature>
<dbReference type="PROSITE" id="PS00036">
    <property type="entry name" value="BZIP_BASIC"/>
    <property type="match status" value="1"/>
</dbReference>
<feature type="compositionally biased region" description="Low complexity" evidence="1">
    <location>
        <begin position="55"/>
        <end position="69"/>
    </location>
</feature>
<feature type="compositionally biased region" description="Basic and acidic residues" evidence="1">
    <location>
        <begin position="110"/>
        <end position="120"/>
    </location>
</feature>
<evidence type="ECO:0000256" key="1">
    <source>
        <dbReference type="SAM" id="MobiDB-lite"/>
    </source>
</evidence>
<name>A0AAN6VB17_9PEZI</name>
<dbReference type="InterPro" id="IPR052635">
    <property type="entry name" value="Sec_Metab_Biosynth_Reg"/>
</dbReference>
<comment type="caution">
    <text evidence="3">The sequence shown here is derived from an EMBL/GenBank/DDBJ whole genome shotgun (WGS) entry which is preliminary data.</text>
</comment>
<dbReference type="PANTHER" id="PTHR39607:SF2">
    <property type="entry name" value="BZIP DOMAIN-CONTAINING PROTEIN"/>
    <property type="match status" value="1"/>
</dbReference>
<evidence type="ECO:0000313" key="4">
    <source>
        <dbReference type="Proteomes" id="UP001302676"/>
    </source>
</evidence>
<dbReference type="EMBL" id="MU853554">
    <property type="protein sequence ID" value="KAK4148143.1"/>
    <property type="molecule type" value="Genomic_DNA"/>
</dbReference>
<proteinExistence type="predicted"/>
<dbReference type="InterPro" id="IPR004827">
    <property type="entry name" value="bZIP"/>
</dbReference>
<dbReference type="GO" id="GO:0003700">
    <property type="term" value="F:DNA-binding transcription factor activity"/>
    <property type="evidence" value="ECO:0007669"/>
    <property type="project" value="InterPro"/>
</dbReference>
<dbReference type="PANTHER" id="PTHR39607">
    <property type="entry name" value="XANTHOCILLIN BIOSYNTHESIS CLUSTER TRANSCRIPTION FACTOR XANC-RELATED"/>
    <property type="match status" value="1"/>
</dbReference>